<dbReference type="Proteomes" id="UP000187313">
    <property type="component" value="Unassembled WGS sequence"/>
</dbReference>
<evidence type="ECO:0000256" key="1">
    <source>
        <dbReference type="ARBA" id="ARBA00001974"/>
    </source>
</evidence>
<proteinExistence type="inferred from homology"/>
<dbReference type="InterPro" id="IPR003953">
    <property type="entry name" value="FAD-dep_OxRdtase_2_FAD-bd"/>
</dbReference>
<reference evidence="15 16" key="1">
    <citation type="submission" date="2016-10" db="EMBL/GenBank/DDBJ databases">
        <title>Paenibacillus species isolates.</title>
        <authorList>
            <person name="Beno S.M."/>
        </authorList>
    </citation>
    <scope>NUCLEOTIDE SEQUENCE [LARGE SCALE GENOMIC DNA]</scope>
    <source>
        <strain evidence="15 16">FSL R5-0923</strain>
    </source>
</reference>
<dbReference type="Gene3D" id="1.20.58.100">
    <property type="entry name" value="Fumarate reductase/succinate dehydrogenase flavoprotein-like, C-terminal domain"/>
    <property type="match status" value="1"/>
</dbReference>
<dbReference type="PANTHER" id="PTHR42716">
    <property type="entry name" value="L-ASPARTATE OXIDASE"/>
    <property type="match status" value="1"/>
</dbReference>
<evidence type="ECO:0000259" key="14">
    <source>
        <dbReference type="Pfam" id="PF02910"/>
    </source>
</evidence>
<comment type="function">
    <text evidence="12">Catalyzes the oxidation of L-aspartate to iminoaspartate.</text>
</comment>
<comment type="subcellular location">
    <subcellularLocation>
        <location evidence="12">Cytoplasm</location>
    </subcellularLocation>
</comment>
<keyword evidence="8 12" id="KW-0274">FAD</keyword>
<evidence type="ECO:0000256" key="2">
    <source>
        <dbReference type="ARBA" id="ARBA00004950"/>
    </source>
</evidence>
<dbReference type="NCBIfam" id="NF005701">
    <property type="entry name" value="PRK07512.1"/>
    <property type="match status" value="1"/>
</dbReference>
<accession>A0ABX3H9G1</accession>
<comment type="cofactor">
    <cofactor evidence="1 12">
        <name>FAD</name>
        <dbReference type="ChEBI" id="CHEBI:57692"/>
    </cofactor>
</comment>
<evidence type="ECO:0000256" key="3">
    <source>
        <dbReference type="ARBA" id="ARBA00008562"/>
    </source>
</evidence>
<comment type="pathway">
    <text evidence="2 12">Cofactor biosynthesis; NAD(+) biosynthesis; iminoaspartate from L-aspartate (oxidase route): step 1/1.</text>
</comment>
<evidence type="ECO:0000256" key="4">
    <source>
        <dbReference type="ARBA" id="ARBA00012173"/>
    </source>
</evidence>
<dbReference type="Pfam" id="PF02910">
    <property type="entry name" value="Succ_DH_flav_C"/>
    <property type="match status" value="1"/>
</dbReference>
<feature type="domain" description="Fumarate reductase/succinate dehydrogenase flavoprotein-like C-terminal" evidence="14">
    <location>
        <begin position="435"/>
        <end position="524"/>
    </location>
</feature>
<dbReference type="SUPFAM" id="SSF56425">
    <property type="entry name" value="Succinate dehydrogenase/fumarate reductase flavoprotein, catalytic domain"/>
    <property type="match status" value="1"/>
</dbReference>
<dbReference type="Gene3D" id="3.50.50.60">
    <property type="entry name" value="FAD/NAD(P)-binding domain"/>
    <property type="match status" value="1"/>
</dbReference>
<evidence type="ECO:0000256" key="12">
    <source>
        <dbReference type="RuleBase" id="RU362049"/>
    </source>
</evidence>
<dbReference type="SUPFAM" id="SSF46977">
    <property type="entry name" value="Succinate dehydrogenase/fumarate reductase flavoprotein C-terminal domain"/>
    <property type="match status" value="1"/>
</dbReference>
<dbReference type="Gene3D" id="3.90.700.10">
    <property type="entry name" value="Succinate dehydrogenase/fumarate reductase flavoprotein, catalytic domain"/>
    <property type="match status" value="1"/>
</dbReference>
<dbReference type="PRINTS" id="PR00368">
    <property type="entry name" value="FADPNR"/>
</dbReference>
<protein>
    <recommendedName>
        <fullName evidence="5 11">L-aspartate oxidase</fullName>
        <ecNumber evidence="4 11">1.4.3.16</ecNumber>
    </recommendedName>
</protein>
<keyword evidence="16" id="KW-1185">Reference proteome</keyword>
<comment type="similarity">
    <text evidence="3 12">Belongs to the FAD-dependent oxidoreductase 2 family. NadB subfamily.</text>
</comment>
<dbReference type="EC" id="1.4.3.16" evidence="4 11"/>
<evidence type="ECO:0000259" key="13">
    <source>
        <dbReference type="Pfam" id="PF00890"/>
    </source>
</evidence>
<sequence length="538" mass="59543">MIPQYLVDFDLRDIPKVKTDCIVIGSGIAGLFTAIKASEDRRVIMITKKSVMESNTRYAQGGIAAVIAEDDSPAYHRQDTLMAGAGLCSSTAVDALVNEGPDRVHELIRLGTLFDKEDGVLALTQEGAHSHRRILHANGDATGYEIVRALAEQVAEHENIEVWDDHYVIDLITEGGECVGALLQRPGGGRLFLQGDATILCSGGAGQLFRYTTNPEVATGDGVAIAYRAGAHIRDMEFIQFHPTALSYPGAPRFLISEAVRGEGAVLRNINGERFMERYHELLELAPRDIVARAIVSEMELTKSTFVYLDITHESPEMVKHRFPTIHETCMGYGLDITSDWIPVAPAAHYMMGGIKTDLNGESTIPRLFACGEVSSTGVHGANRLASNSLSEAVVFGHRIIERIRQISPLGRDVTSVSSNEGRVDSPTQAIVERRLKLQKVMVRYAGLRRNEQTLSKGIEELKRQLPIFGSVLTKREEYEFANMLTCCLLVTESALAREESRGAHYREDYPQRSDDQWRKHLLQIRDLGIVEELSDDV</sequence>
<feature type="domain" description="FAD-dependent oxidoreductase 2 FAD-binding" evidence="13">
    <location>
        <begin position="20"/>
        <end position="390"/>
    </location>
</feature>
<dbReference type="PIRSF" id="PIRSF000171">
    <property type="entry name" value="SDHA_APRA_LASPO"/>
    <property type="match status" value="1"/>
</dbReference>
<dbReference type="InterPro" id="IPR027477">
    <property type="entry name" value="Succ_DH/fumarate_Rdtase_cat_sf"/>
</dbReference>
<dbReference type="EMBL" id="MPTD01000029">
    <property type="protein sequence ID" value="OMD45639.1"/>
    <property type="molecule type" value="Genomic_DNA"/>
</dbReference>
<dbReference type="SUPFAM" id="SSF51905">
    <property type="entry name" value="FAD/NAD(P)-binding domain"/>
    <property type="match status" value="1"/>
</dbReference>
<dbReference type="InterPro" id="IPR005288">
    <property type="entry name" value="NadB"/>
</dbReference>
<evidence type="ECO:0000256" key="10">
    <source>
        <dbReference type="ARBA" id="ARBA00048305"/>
    </source>
</evidence>
<evidence type="ECO:0000256" key="11">
    <source>
        <dbReference type="NCBIfam" id="TIGR00551"/>
    </source>
</evidence>
<gene>
    <name evidence="15" type="ORF">BSK51_28715</name>
</gene>
<organism evidence="15 16">
    <name type="scientific">Paenibacillus odorifer</name>
    <dbReference type="NCBI Taxonomy" id="189426"/>
    <lineage>
        <taxon>Bacteria</taxon>
        <taxon>Bacillati</taxon>
        <taxon>Bacillota</taxon>
        <taxon>Bacilli</taxon>
        <taxon>Bacillales</taxon>
        <taxon>Paenibacillaceae</taxon>
        <taxon>Paenibacillus</taxon>
    </lineage>
</organism>
<evidence type="ECO:0000256" key="6">
    <source>
        <dbReference type="ARBA" id="ARBA00022630"/>
    </source>
</evidence>
<evidence type="ECO:0000256" key="5">
    <source>
        <dbReference type="ARBA" id="ARBA00021901"/>
    </source>
</evidence>
<dbReference type="NCBIfam" id="TIGR00551">
    <property type="entry name" value="nadB"/>
    <property type="match status" value="1"/>
</dbReference>
<keyword evidence="7 12" id="KW-0662">Pyridine nucleotide biosynthesis</keyword>
<evidence type="ECO:0000313" key="15">
    <source>
        <dbReference type="EMBL" id="OMD45639.1"/>
    </source>
</evidence>
<dbReference type="Pfam" id="PF00890">
    <property type="entry name" value="FAD_binding_2"/>
    <property type="match status" value="1"/>
</dbReference>
<name>A0ABX3H9G1_9BACL</name>
<evidence type="ECO:0000256" key="9">
    <source>
        <dbReference type="ARBA" id="ARBA00023002"/>
    </source>
</evidence>
<evidence type="ECO:0000256" key="7">
    <source>
        <dbReference type="ARBA" id="ARBA00022642"/>
    </source>
</evidence>
<evidence type="ECO:0000256" key="8">
    <source>
        <dbReference type="ARBA" id="ARBA00022827"/>
    </source>
</evidence>
<comment type="catalytic activity">
    <reaction evidence="10">
        <text>L-aspartate + O2 = iminosuccinate + H2O2</text>
        <dbReference type="Rhea" id="RHEA:25876"/>
        <dbReference type="ChEBI" id="CHEBI:15379"/>
        <dbReference type="ChEBI" id="CHEBI:16240"/>
        <dbReference type="ChEBI" id="CHEBI:29991"/>
        <dbReference type="ChEBI" id="CHEBI:77875"/>
        <dbReference type="EC" id="1.4.3.16"/>
    </reaction>
    <physiologicalReaction direction="left-to-right" evidence="10">
        <dbReference type="Rhea" id="RHEA:25877"/>
    </physiologicalReaction>
</comment>
<dbReference type="RefSeq" id="WP_076300977.1">
    <property type="nucleotide sequence ID" value="NZ_MPTD01000029.1"/>
</dbReference>
<dbReference type="PANTHER" id="PTHR42716:SF2">
    <property type="entry name" value="L-ASPARTATE OXIDASE, CHLOROPLASTIC"/>
    <property type="match status" value="1"/>
</dbReference>
<keyword evidence="9 12" id="KW-0560">Oxidoreductase</keyword>
<dbReference type="InterPro" id="IPR036188">
    <property type="entry name" value="FAD/NAD-bd_sf"/>
</dbReference>
<keyword evidence="6 12" id="KW-0285">Flavoprotein</keyword>
<dbReference type="InterPro" id="IPR037099">
    <property type="entry name" value="Fum_R/Succ_DH_flav-like_C_sf"/>
</dbReference>
<dbReference type="InterPro" id="IPR015939">
    <property type="entry name" value="Fum_Rdtase/Succ_DH_flav-like_C"/>
</dbReference>
<evidence type="ECO:0000313" key="16">
    <source>
        <dbReference type="Proteomes" id="UP000187313"/>
    </source>
</evidence>
<comment type="caution">
    <text evidence="15">The sequence shown here is derived from an EMBL/GenBank/DDBJ whole genome shotgun (WGS) entry which is preliminary data.</text>
</comment>